<dbReference type="PANTHER" id="PTHR42832">
    <property type="entry name" value="AMINO ACID AMINOTRANSFERASE"/>
    <property type="match status" value="1"/>
</dbReference>
<dbReference type="InterPro" id="IPR019878">
    <property type="entry name" value="DapC_beta/gammaproteobac"/>
</dbReference>
<dbReference type="InterPro" id="IPR050881">
    <property type="entry name" value="LL-DAP_aminotransferase"/>
</dbReference>
<comment type="cofactor">
    <cofactor evidence="1">
        <name>pyridoxal 5'-phosphate</name>
        <dbReference type="ChEBI" id="CHEBI:597326"/>
    </cofactor>
</comment>
<dbReference type="SUPFAM" id="SSF53383">
    <property type="entry name" value="PLP-dependent transferases"/>
    <property type="match status" value="1"/>
</dbReference>
<dbReference type="EMBL" id="APHR01000023">
    <property type="protein sequence ID" value="EMR13439.1"/>
    <property type="molecule type" value="Genomic_DNA"/>
</dbReference>
<accession>M7PSL4</accession>
<keyword evidence="3" id="KW-0808">Transferase</keyword>
<dbReference type="CDD" id="cd00609">
    <property type="entry name" value="AAT_like"/>
    <property type="match status" value="1"/>
</dbReference>
<dbReference type="InterPro" id="IPR015424">
    <property type="entry name" value="PyrdxlP-dep_Trfase"/>
</dbReference>
<proteinExistence type="predicted"/>
<evidence type="ECO:0000256" key="1">
    <source>
        <dbReference type="ARBA" id="ARBA00001933"/>
    </source>
</evidence>
<dbReference type="InterPro" id="IPR015422">
    <property type="entry name" value="PyrdxlP-dep_Trfase_small"/>
</dbReference>
<dbReference type="NCBIfam" id="TIGR03538">
    <property type="entry name" value="DapC_gpp"/>
    <property type="match status" value="1"/>
</dbReference>
<dbReference type="AlphaFoldDB" id="M7PSL4"/>
<dbReference type="STRING" id="1286106.MPL1_05052"/>
<comment type="caution">
    <text evidence="5">The sequence shown here is derived from an EMBL/GenBank/DDBJ whole genome shotgun (WGS) entry which is preliminary data.</text>
</comment>
<evidence type="ECO:0000259" key="4">
    <source>
        <dbReference type="Pfam" id="PF00155"/>
    </source>
</evidence>
<keyword evidence="2" id="KW-0032">Aminotransferase</keyword>
<dbReference type="Gene3D" id="3.40.640.10">
    <property type="entry name" value="Type I PLP-dependent aspartate aminotransferase-like (Major domain)"/>
    <property type="match status" value="1"/>
</dbReference>
<evidence type="ECO:0000313" key="6">
    <source>
        <dbReference type="Proteomes" id="UP000012019"/>
    </source>
</evidence>
<dbReference type="eggNOG" id="COG0436">
    <property type="taxonomic scope" value="Bacteria"/>
</dbReference>
<name>M7PSL4_9GAMM</name>
<dbReference type="GO" id="GO:0009016">
    <property type="term" value="F:succinyldiaminopimelate transaminase activity"/>
    <property type="evidence" value="ECO:0007669"/>
    <property type="project" value="InterPro"/>
</dbReference>
<dbReference type="PANTHER" id="PTHR42832:SF3">
    <property type="entry name" value="L-GLUTAMINE--4-(METHYLSULFANYL)-2-OXOBUTANOATE AMINOTRANSFERASE"/>
    <property type="match status" value="1"/>
</dbReference>
<dbReference type="Gene3D" id="3.90.1150.10">
    <property type="entry name" value="Aspartate Aminotransferase, domain 1"/>
    <property type="match status" value="1"/>
</dbReference>
<dbReference type="Proteomes" id="UP000012019">
    <property type="component" value="Unassembled WGS sequence"/>
</dbReference>
<dbReference type="OrthoDB" id="9803354at2"/>
<feature type="domain" description="Aminotransferase class I/classII large" evidence="4">
    <location>
        <begin position="32"/>
        <end position="377"/>
    </location>
</feature>
<evidence type="ECO:0000256" key="3">
    <source>
        <dbReference type="ARBA" id="ARBA00022679"/>
    </source>
</evidence>
<dbReference type="RefSeq" id="WP_009726020.1">
    <property type="nucleotide sequence ID" value="NZ_APHR01000023.1"/>
</dbReference>
<evidence type="ECO:0000313" key="5">
    <source>
        <dbReference type="EMBL" id="EMR13439.1"/>
    </source>
</evidence>
<dbReference type="GO" id="GO:0030170">
    <property type="term" value="F:pyridoxal phosphate binding"/>
    <property type="evidence" value="ECO:0007669"/>
    <property type="project" value="InterPro"/>
</dbReference>
<keyword evidence="6" id="KW-1185">Reference proteome</keyword>
<dbReference type="PATRIC" id="fig|1286106.3.peg.1014"/>
<sequence>MNPELAALHPYPFEKLATLKQGCVPPESLAHIALSIGEPKHATPGFITEAVMSHLHGLSVYPTTAGTIELRHAIAQWLDQRFHLGGHIDPMTQVLPVNGTREALFAFAQAVIDRSAERPTVVMPNPFYQIYEGAAILAGAEPYLLNCTADNDFVPDFASVPPAVWRRCQLLYLCSPGNPTGAVIDIDTLGLLISLAQQYDFVIAADECYSEIYLDENEPPVGLLQAAIAAGFTDLSRCVAFHSLSKRSNAPGLRSGFVAGDARILKQFLRYRTYHGCSMPPATQAASIVAWQDEAHVEYNRELYRQKFDAVLEILSPVMSVAKPAAGFYLWAETPIADDEFSRQLFEQFNVTVLPGSYLARDTETGNPGSHRIRMALVAPLEDCIEAAVRIRQLIENLSSNVPGEPNE</sequence>
<dbReference type="InterPro" id="IPR004839">
    <property type="entry name" value="Aminotransferase_I/II_large"/>
</dbReference>
<protein>
    <submittedName>
        <fullName evidence="5">Succinyldiaminopimelate transaminase</fullName>
    </submittedName>
</protein>
<evidence type="ECO:0000256" key="2">
    <source>
        <dbReference type="ARBA" id="ARBA00022576"/>
    </source>
</evidence>
<dbReference type="GO" id="GO:0009089">
    <property type="term" value="P:lysine biosynthetic process via diaminopimelate"/>
    <property type="evidence" value="ECO:0007669"/>
    <property type="project" value="InterPro"/>
</dbReference>
<dbReference type="InterPro" id="IPR015421">
    <property type="entry name" value="PyrdxlP-dep_Trfase_major"/>
</dbReference>
<organism evidence="5 6">
    <name type="scientific">Methylophaga lonarensis MPL</name>
    <dbReference type="NCBI Taxonomy" id="1286106"/>
    <lineage>
        <taxon>Bacteria</taxon>
        <taxon>Pseudomonadati</taxon>
        <taxon>Pseudomonadota</taxon>
        <taxon>Gammaproteobacteria</taxon>
        <taxon>Thiotrichales</taxon>
        <taxon>Piscirickettsiaceae</taxon>
        <taxon>Methylophaga</taxon>
    </lineage>
</organism>
<reference evidence="5 6" key="1">
    <citation type="journal article" date="2013" name="Genome Announc.">
        <title>Draft Genome Sequence of Methylophaga lonarensis MPLT, a Haloalkaliphilic (Non-Methane-Utilizing) Methylotroph.</title>
        <authorList>
            <person name="Shetty S.A."/>
            <person name="Marathe N.P."/>
            <person name="Munot H."/>
            <person name="Antony C.P."/>
            <person name="Dhotre D.P."/>
            <person name="Murrell J.C."/>
            <person name="Shouche Y.S."/>
        </authorList>
    </citation>
    <scope>NUCLEOTIDE SEQUENCE [LARGE SCALE GENOMIC DNA]</scope>
    <source>
        <strain evidence="5 6">MPL</strain>
    </source>
</reference>
<gene>
    <name evidence="5" type="ORF">MPL1_05052</name>
</gene>
<dbReference type="Pfam" id="PF00155">
    <property type="entry name" value="Aminotran_1_2"/>
    <property type="match status" value="1"/>
</dbReference>